<dbReference type="CDD" id="cd01518">
    <property type="entry name" value="RHOD_YceA"/>
    <property type="match status" value="1"/>
</dbReference>
<comment type="catalytic activity">
    <reaction evidence="1">
        <text>uridine(34) in tRNA + AH2 + O2 = 5-hydroxyuridine(34) in tRNA + A + H2O</text>
        <dbReference type="Rhea" id="RHEA:64224"/>
        <dbReference type="Rhea" id="RHEA-COMP:11727"/>
        <dbReference type="Rhea" id="RHEA-COMP:13381"/>
        <dbReference type="ChEBI" id="CHEBI:13193"/>
        <dbReference type="ChEBI" id="CHEBI:15377"/>
        <dbReference type="ChEBI" id="CHEBI:15379"/>
        <dbReference type="ChEBI" id="CHEBI:17499"/>
        <dbReference type="ChEBI" id="CHEBI:65315"/>
        <dbReference type="ChEBI" id="CHEBI:136877"/>
    </reaction>
</comment>
<dbReference type="GO" id="GO:0016705">
    <property type="term" value="F:oxidoreductase activity, acting on paired donors, with incorporation or reduction of molecular oxygen"/>
    <property type="evidence" value="ECO:0007669"/>
    <property type="project" value="UniProtKB-UniRule"/>
</dbReference>
<dbReference type="NCBIfam" id="NF001135">
    <property type="entry name" value="PRK00142.1-3"/>
    <property type="match status" value="1"/>
</dbReference>
<evidence type="ECO:0000313" key="4">
    <source>
        <dbReference type="Proteomes" id="UP000600247"/>
    </source>
</evidence>
<dbReference type="AlphaFoldDB" id="A0A917LT31"/>
<dbReference type="InterPro" id="IPR020936">
    <property type="entry name" value="TrhO"/>
</dbReference>
<dbReference type="Pfam" id="PF12368">
    <property type="entry name" value="Rhodanese_C"/>
    <property type="match status" value="1"/>
</dbReference>
<dbReference type="EC" id="1.14.-.-" evidence="1"/>
<protein>
    <recommendedName>
        <fullName evidence="1">tRNA uridine(34) hydroxylase</fullName>
        <ecNumber evidence="1">1.14.-.-</ecNumber>
    </recommendedName>
    <alternativeName>
        <fullName evidence="1">tRNA hydroxylation protein O</fullName>
    </alternativeName>
</protein>
<dbReference type="GO" id="GO:0006400">
    <property type="term" value="P:tRNA modification"/>
    <property type="evidence" value="ECO:0007669"/>
    <property type="project" value="UniProtKB-UniRule"/>
</dbReference>
<evidence type="ECO:0000256" key="1">
    <source>
        <dbReference type="HAMAP-Rule" id="MF_00469"/>
    </source>
</evidence>
<proteinExistence type="inferred from homology"/>
<dbReference type="SMART" id="SM00450">
    <property type="entry name" value="RHOD"/>
    <property type="match status" value="1"/>
</dbReference>
<sequence>MTDIQDHTNKPYRILLYYKYVPIENYELFAAEHLQYCKELGVKGRILVAHQGINGTLSGTVEQTEAYIAHMRSNPLFTDMVYKIDESDSHVFKKLFVRPKKELVTLRYEKPLDPNVRTGKHLSPKEFHEQLQRDDVIIIDGRNDYEYDIGHFRGAIRPTVESFREFPQWIRNNLKDAKDKTILTYCTGGIRCETLTGVLLEEGFNDVAQLDGGIVTYGKDEEVQGRLFDGKCYVFDERISVRVNNTDEDIVVGTCYHCGKPEDRYINCADDLCHRQHICCEECEEEHAAYCSDECEANDAPKRQLKVLQSHR</sequence>
<dbReference type="Pfam" id="PF17773">
    <property type="entry name" value="UPF0176_N"/>
    <property type="match status" value="1"/>
</dbReference>
<dbReference type="RefSeq" id="WP_188887345.1">
    <property type="nucleotide sequence ID" value="NZ_BMHY01000001.1"/>
</dbReference>
<comment type="function">
    <text evidence="1">Catalyzes oxygen-dependent 5-hydroxyuridine (ho5U) modification at position 34 in tRNAs.</text>
</comment>
<keyword evidence="4" id="KW-1185">Reference proteome</keyword>
<accession>A0A917LT31</accession>
<evidence type="ECO:0000259" key="2">
    <source>
        <dbReference type="PROSITE" id="PS50206"/>
    </source>
</evidence>
<dbReference type="HAMAP" id="MF_00469">
    <property type="entry name" value="TrhO"/>
    <property type="match status" value="1"/>
</dbReference>
<keyword evidence="1" id="KW-0560">Oxidoreductase</keyword>
<dbReference type="InterPro" id="IPR040503">
    <property type="entry name" value="TRHO_N"/>
</dbReference>
<keyword evidence="1" id="KW-0819">tRNA processing</keyword>
<gene>
    <name evidence="3" type="primary">ybfQ</name>
    <name evidence="1" type="synonym">trhO</name>
    <name evidence="3" type="ORF">GCM10010918_04980</name>
</gene>
<dbReference type="EMBL" id="BMHY01000001">
    <property type="protein sequence ID" value="GGG55150.1"/>
    <property type="molecule type" value="Genomic_DNA"/>
</dbReference>
<reference evidence="3 4" key="1">
    <citation type="journal article" date="2014" name="Int. J. Syst. Evol. Microbiol.">
        <title>Complete genome sequence of Corynebacterium casei LMG S-19264T (=DSM 44701T), isolated from a smear-ripened cheese.</title>
        <authorList>
            <consortium name="US DOE Joint Genome Institute (JGI-PGF)"/>
            <person name="Walter F."/>
            <person name="Albersmeier A."/>
            <person name="Kalinowski J."/>
            <person name="Ruckert C."/>
        </authorList>
    </citation>
    <scope>NUCLEOTIDE SEQUENCE [LARGE SCALE GENOMIC DNA]</scope>
    <source>
        <strain evidence="3 4">CGMCC 1.15286</strain>
    </source>
</reference>
<dbReference type="InterPro" id="IPR022111">
    <property type="entry name" value="Rhodanese_C"/>
</dbReference>
<organism evidence="3 4">
    <name type="scientific">Paenibacillus radicis</name>
    <name type="common">ex Gao et al. 2016</name>
    <dbReference type="NCBI Taxonomy" id="1737354"/>
    <lineage>
        <taxon>Bacteria</taxon>
        <taxon>Bacillati</taxon>
        <taxon>Bacillota</taxon>
        <taxon>Bacilli</taxon>
        <taxon>Bacillales</taxon>
        <taxon>Paenibacillaceae</taxon>
        <taxon>Paenibacillus</taxon>
    </lineage>
</organism>
<evidence type="ECO:0000313" key="3">
    <source>
        <dbReference type="EMBL" id="GGG55150.1"/>
    </source>
</evidence>
<dbReference type="Proteomes" id="UP000600247">
    <property type="component" value="Unassembled WGS sequence"/>
</dbReference>
<dbReference type="PROSITE" id="PS50206">
    <property type="entry name" value="RHODANESE_3"/>
    <property type="match status" value="1"/>
</dbReference>
<feature type="domain" description="Rhodanese" evidence="2">
    <location>
        <begin position="132"/>
        <end position="222"/>
    </location>
</feature>
<comment type="similarity">
    <text evidence="1">Belongs to the TrhO family.</text>
</comment>
<dbReference type="Gene3D" id="3.40.250.10">
    <property type="entry name" value="Rhodanese-like domain"/>
    <property type="match status" value="1"/>
</dbReference>
<dbReference type="Gene3D" id="3.30.70.100">
    <property type="match status" value="1"/>
</dbReference>
<name>A0A917LT31_9BACL</name>
<dbReference type="PANTHER" id="PTHR43268">
    <property type="entry name" value="THIOSULFATE SULFURTRANSFERASE/RHODANESE-LIKE DOMAIN-CONTAINING PROTEIN 2"/>
    <property type="match status" value="1"/>
</dbReference>
<dbReference type="Pfam" id="PF00581">
    <property type="entry name" value="Rhodanese"/>
    <property type="match status" value="1"/>
</dbReference>
<dbReference type="InterPro" id="IPR036873">
    <property type="entry name" value="Rhodanese-like_dom_sf"/>
</dbReference>
<dbReference type="PANTHER" id="PTHR43268:SF3">
    <property type="entry name" value="RHODANESE-LIKE DOMAIN-CONTAINING PROTEIN 7-RELATED"/>
    <property type="match status" value="1"/>
</dbReference>
<dbReference type="InterPro" id="IPR001763">
    <property type="entry name" value="Rhodanese-like_dom"/>
</dbReference>
<comment type="caution">
    <text evidence="3">The sequence shown here is derived from an EMBL/GenBank/DDBJ whole genome shotgun (WGS) entry which is preliminary data.</text>
</comment>
<dbReference type="SUPFAM" id="SSF52821">
    <property type="entry name" value="Rhodanese/Cell cycle control phosphatase"/>
    <property type="match status" value="1"/>
</dbReference>